<feature type="domain" description="Activator of Hsp90 ATPase homologue 1/2-like C-terminal" evidence="2">
    <location>
        <begin position="17"/>
        <end position="152"/>
    </location>
</feature>
<dbReference type="RefSeq" id="WP_310458824.1">
    <property type="nucleotide sequence ID" value="NZ_JAVKPH010000031.1"/>
</dbReference>
<evidence type="ECO:0000313" key="4">
    <source>
        <dbReference type="Proteomes" id="UP001247754"/>
    </source>
</evidence>
<organism evidence="3 4">
    <name type="scientific">Ruixingdingia sedimenti</name>
    <dbReference type="NCBI Taxonomy" id="3073604"/>
    <lineage>
        <taxon>Bacteria</taxon>
        <taxon>Pseudomonadati</taxon>
        <taxon>Pseudomonadota</taxon>
        <taxon>Alphaproteobacteria</taxon>
        <taxon>Rhodobacterales</taxon>
        <taxon>Paracoccaceae</taxon>
        <taxon>Ruixingdingia</taxon>
    </lineage>
</organism>
<name>A0ABU1FDX7_9RHOB</name>
<dbReference type="EMBL" id="JAVKPH010000031">
    <property type="protein sequence ID" value="MDR5654669.1"/>
    <property type="molecule type" value="Genomic_DNA"/>
</dbReference>
<dbReference type="InterPro" id="IPR013538">
    <property type="entry name" value="ASHA1/2-like_C"/>
</dbReference>
<dbReference type="Pfam" id="PF08327">
    <property type="entry name" value="AHSA1"/>
    <property type="match status" value="1"/>
</dbReference>
<evidence type="ECO:0000256" key="1">
    <source>
        <dbReference type="ARBA" id="ARBA00006817"/>
    </source>
</evidence>
<reference evidence="3 4" key="1">
    <citation type="submission" date="2023-09" db="EMBL/GenBank/DDBJ databases">
        <title>Xinfangfangia sedmenti sp. nov., isolated the sedment.</title>
        <authorList>
            <person name="Xu L."/>
        </authorList>
    </citation>
    <scope>NUCLEOTIDE SEQUENCE [LARGE SCALE GENOMIC DNA]</scope>
    <source>
        <strain evidence="3 4">LG-4</strain>
    </source>
</reference>
<sequence>MPDKITPDTIKSTRILAAPPERVFQAWADREERLQWDVPGNDWVIAEFQHDFREDGIEKSRFGPEGDPVAESYGRYLLIDPPKCIVNAGVMRSVQSGEVSSTTMTTLHLEPEGSGTRLTLIDQSVFLGKGETADMRRHGWDEILDKLADHLENTKGMKNAD</sequence>
<comment type="similarity">
    <text evidence="1">Belongs to the AHA1 family.</text>
</comment>
<accession>A0ABU1FDX7</accession>
<evidence type="ECO:0000259" key="2">
    <source>
        <dbReference type="Pfam" id="PF08327"/>
    </source>
</evidence>
<proteinExistence type="inferred from homology"/>
<protein>
    <submittedName>
        <fullName evidence="3">SRPBCC domain-containing protein</fullName>
    </submittedName>
</protein>
<keyword evidence="4" id="KW-1185">Reference proteome</keyword>
<dbReference type="Proteomes" id="UP001247754">
    <property type="component" value="Unassembled WGS sequence"/>
</dbReference>
<evidence type="ECO:0000313" key="3">
    <source>
        <dbReference type="EMBL" id="MDR5654669.1"/>
    </source>
</evidence>
<comment type="caution">
    <text evidence="3">The sequence shown here is derived from an EMBL/GenBank/DDBJ whole genome shotgun (WGS) entry which is preliminary data.</text>
</comment>
<gene>
    <name evidence="3" type="ORF">RGD00_18830</name>
</gene>
<dbReference type="InterPro" id="IPR023393">
    <property type="entry name" value="START-like_dom_sf"/>
</dbReference>
<dbReference type="Gene3D" id="3.30.530.20">
    <property type="match status" value="1"/>
</dbReference>
<dbReference type="SUPFAM" id="SSF55961">
    <property type="entry name" value="Bet v1-like"/>
    <property type="match status" value="1"/>
</dbReference>